<evidence type="ECO:0000313" key="1">
    <source>
        <dbReference type="EMBL" id="MPA71181.1"/>
    </source>
</evidence>
<dbReference type="AlphaFoldDB" id="A0A5B7BT71"/>
<name>A0A5B7BT71_DAVIN</name>
<organism evidence="1">
    <name type="scientific">Davidia involucrata</name>
    <name type="common">Dove tree</name>
    <dbReference type="NCBI Taxonomy" id="16924"/>
    <lineage>
        <taxon>Eukaryota</taxon>
        <taxon>Viridiplantae</taxon>
        <taxon>Streptophyta</taxon>
        <taxon>Embryophyta</taxon>
        <taxon>Tracheophyta</taxon>
        <taxon>Spermatophyta</taxon>
        <taxon>Magnoliopsida</taxon>
        <taxon>eudicotyledons</taxon>
        <taxon>Gunneridae</taxon>
        <taxon>Pentapetalae</taxon>
        <taxon>asterids</taxon>
        <taxon>Cornales</taxon>
        <taxon>Nyssaceae</taxon>
        <taxon>Davidia</taxon>
    </lineage>
</organism>
<proteinExistence type="predicted"/>
<protein>
    <submittedName>
        <fullName evidence="1">Putative heat shock protein 2</fullName>
    </submittedName>
</protein>
<sequence>MKVNQWRKFSWERQRPSLSRLRSTNFSASSSTLYTAIKKYSFVIWSISLDLFELGAEFVDFFCYQQALDKIHFETLTDKSKIDAQPEPKILFDNHHRRLHQQC</sequence>
<dbReference type="EMBL" id="GHES01040622">
    <property type="protein sequence ID" value="MPA71181.1"/>
    <property type="molecule type" value="Transcribed_RNA"/>
</dbReference>
<keyword evidence="1" id="KW-0346">Stress response</keyword>
<accession>A0A5B7BT71</accession>
<reference evidence="1" key="1">
    <citation type="submission" date="2019-08" db="EMBL/GenBank/DDBJ databases">
        <title>Reference gene set and small RNA set construction with multiple tissues from Davidia involucrata Baill.</title>
        <authorList>
            <person name="Yang H."/>
            <person name="Zhou C."/>
            <person name="Li G."/>
            <person name="Wang J."/>
            <person name="Gao P."/>
            <person name="Wang M."/>
            <person name="Wang R."/>
            <person name="Zhao Y."/>
        </authorList>
    </citation>
    <scope>NUCLEOTIDE SEQUENCE</scope>
    <source>
        <tissue evidence="1">Mixed with DoveR01_LX</tissue>
    </source>
</reference>
<gene>
    <name evidence="1" type="ORF">Din_040622</name>
</gene>